<accession>W7XD83</accession>
<dbReference type="EMBL" id="GG662769">
    <property type="protein sequence ID" value="EWS75462.1"/>
    <property type="molecule type" value="Genomic_DNA"/>
</dbReference>
<reference evidence="2" key="1">
    <citation type="journal article" date="2006" name="PLoS Biol.">
        <title>Macronuclear genome sequence of the ciliate Tetrahymena thermophila, a model eukaryote.</title>
        <authorList>
            <person name="Eisen J.A."/>
            <person name="Coyne R.S."/>
            <person name="Wu M."/>
            <person name="Wu D."/>
            <person name="Thiagarajan M."/>
            <person name="Wortman J.R."/>
            <person name="Badger J.H."/>
            <person name="Ren Q."/>
            <person name="Amedeo P."/>
            <person name="Jones K.M."/>
            <person name="Tallon L.J."/>
            <person name="Delcher A.L."/>
            <person name="Salzberg S.L."/>
            <person name="Silva J.C."/>
            <person name="Haas B.J."/>
            <person name="Majoros W.H."/>
            <person name="Farzad M."/>
            <person name="Carlton J.M."/>
            <person name="Smith R.K. Jr."/>
            <person name="Garg J."/>
            <person name="Pearlman R.E."/>
            <person name="Karrer K.M."/>
            <person name="Sun L."/>
            <person name="Manning G."/>
            <person name="Elde N.C."/>
            <person name="Turkewitz A.P."/>
            <person name="Asai D.J."/>
            <person name="Wilkes D.E."/>
            <person name="Wang Y."/>
            <person name="Cai H."/>
            <person name="Collins K."/>
            <person name="Stewart B.A."/>
            <person name="Lee S.R."/>
            <person name="Wilamowska K."/>
            <person name="Weinberg Z."/>
            <person name="Ruzzo W.L."/>
            <person name="Wloga D."/>
            <person name="Gaertig J."/>
            <person name="Frankel J."/>
            <person name="Tsao C.-C."/>
            <person name="Gorovsky M.A."/>
            <person name="Keeling P.J."/>
            <person name="Waller R.F."/>
            <person name="Patron N.J."/>
            <person name="Cherry J.M."/>
            <person name="Stover N.A."/>
            <person name="Krieger C.J."/>
            <person name="del Toro C."/>
            <person name="Ryder H.F."/>
            <person name="Williamson S.C."/>
            <person name="Barbeau R.A."/>
            <person name="Hamilton E.P."/>
            <person name="Orias E."/>
        </authorList>
    </citation>
    <scope>NUCLEOTIDE SEQUENCE [LARGE SCALE GENOMIC DNA]</scope>
    <source>
        <strain evidence="2">SB210</strain>
    </source>
</reference>
<dbReference type="RefSeq" id="XP_012652009.1">
    <property type="nucleotide sequence ID" value="XM_012796555.1"/>
</dbReference>
<dbReference type="KEGG" id="tet:TTHERM_000809199"/>
<organism evidence="1 2">
    <name type="scientific">Tetrahymena thermophila (strain SB210)</name>
    <dbReference type="NCBI Taxonomy" id="312017"/>
    <lineage>
        <taxon>Eukaryota</taxon>
        <taxon>Sar</taxon>
        <taxon>Alveolata</taxon>
        <taxon>Ciliophora</taxon>
        <taxon>Intramacronucleata</taxon>
        <taxon>Oligohymenophorea</taxon>
        <taxon>Hymenostomatida</taxon>
        <taxon>Tetrahymenina</taxon>
        <taxon>Tetrahymenidae</taxon>
        <taxon>Tetrahymena</taxon>
    </lineage>
</organism>
<proteinExistence type="predicted"/>
<evidence type="ECO:0000313" key="1">
    <source>
        <dbReference type="EMBL" id="EWS75462.1"/>
    </source>
</evidence>
<protein>
    <submittedName>
        <fullName evidence="1">Uncharacterized protein</fullName>
    </submittedName>
</protein>
<dbReference type="InParanoid" id="W7XD83"/>
<dbReference type="Proteomes" id="UP000009168">
    <property type="component" value="Unassembled WGS sequence"/>
</dbReference>
<dbReference type="GeneID" id="24440759"/>
<sequence>MRNLLNKKKSIQLCKKVQGDSIFQDKSYSDQKSSTKQILFYLFSSKKISFGLHQYSFIVFCSAFQSRRKKLYHLLNLTNHISIQSSIWTHLSAYSII</sequence>
<name>W7XD83_TETTS</name>
<keyword evidence="2" id="KW-1185">Reference proteome</keyword>
<dbReference type="AlphaFoldDB" id="W7XD83"/>
<evidence type="ECO:0000313" key="2">
    <source>
        <dbReference type="Proteomes" id="UP000009168"/>
    </source>
</evidence>
<gene>
    <name evidence="1" type="ORF">TTHERM_000809199</name>
</gene>